<feature type="transmembrane region" description="Helical" evidence="1">
    <location>
        <begin position="122"/>
        <end position="142"/>
    </location>
</feature>
<evidence type="ECO:0000256" key="1">
    <source>
        <dbReference type="SAM" id="Phobius"/>
    </source>
</evidence>
<dbReference type="InParanoid" id="A0A251TPN2"/>
<reference evidence="3" key="2">
    <citation type="submission" date="2017-02" db="EMBL/GenBank/DDBJ databases">
        <title>Sunflower complete genome.</title>
        <authorList>
            <person name="Langlade N."/>
            <person name="Munos S."/>
        </authorList>
    </citation>
    <scope>NUCLEOTIDE SEQUENCE [LARGE SCALE GENOMIC DNA]</scope>
    <source>
        <tissue evidence="3">Leaves</tissue>
    </source>
</reference>
<feature type="transmembrane region" description="Helical" evidence="1">
    <location>
        <begin position="325"/>
        <end position="346"/>
    </location>
</feature>
<dbReference type="EMBL" id="CM007899">
    <property type="protein sequence ID" value="OTG13068.1"/>
    <property type="molecule type" value="Genomic_DNA"/>
</dbReference>
<dbReference type="PANTHER" id="PTHR35307:SF6">
    <property type="entry name" value="TRANSMEMBRANE PROTEIN"/>
    <property type="match status" value="1"/>
</dbReference>
<organism evidence="3 4">
    <name type="scientific">Helianthus annuus</name>
    <name type="common">Common sunflower</name>
    <dbReference type="NCBI Taxonomy" id="4232"/>
    <lineage>
        <taxon>Eukaryota</taxon>
        <taxon>Viridiplantae</taxon>
        <taxon>Streptophyta</taxon>
        <taxon>Embryophyta</taxon>
        <taxon>Tracheophyta</taxon>
        <taxon>Spermatophyta</taxon>
        <taxon>Magnoliopsida</taxon>
        <taxon>eudicotyledons</taxon>
        <taxon>Gunneridae</taxon>
        <taxon>Pentapetalae</taxon>
        <taxon>asterids</taxon>
        <taxon>campanulids</taxon>
        <taxon>Asterales</taxon>
        <taxon>Asteraceae</taxon>
        <taxon>Asteroideae</taxon>
        <taxon>Heliantheae alliance</taxon>
        <taxon>Heliantheae</taxon>
        <taxon>Helianthus</taxon>
    </lineage>
</organism>
<evidence type="ECO:0000313" key="2">
    <source>
        <dbReference type="EMBL" id="KAF5788394.1"/>
    </source>
</evidence>
<keyword evidence="1" id="KW-0812">Transmembrane</keyword>
<keyword evidence="1" id="KW-0472">Membrane</keyword>
<feature type="transmembrane region" description="Helical" evidence="1">
    <location>
        <begin position="85"/>
        <end position="102"/>
    </location>
</feature>
<name>A0A251TPN2_HELAN</name>
<protein>
    <submittedName>
        <fullName evidence="3">Uncharacterized protein</fullName>
    </submittedName>
</protein>
<reference evidence="2 4" key="1">
    <citation type="journal article" date="2017" name="Nature">
        <title>The sunflower genome provides insights into oil metabolism, flowering and Asterid evolution.</title>
        <authorList>
            <person name="Badouin H."/>
            <person name="Gouzy J."/>
            <person name="Grassa C.J."/>
            <person name="Murat F."/>
            <person name="Staton S.E."/>
            <person name="Cottret L."/>
            <person name="Lelandais-Briere C."/>
            <person name="Owens G.L."/>
            <person name="Carrere S."/>
            <person name="Mayjonade B."/>
            <person name="Legrand L."/>
            <person name="Gill N."/>
            <person name="Kane N.C."/>
            <person name="Bowers J.E."/>
            <person name="Hubner S."/>
            <person name="Bellec A."/>
            <person name="Berard A."/>
            <person name="Berges H."/>
            <person name="Blanchet N."/>
            <person name="Boniface M.C."/>
            <person name="Brunel D."/>
            <person name="Catrice O."/>
            <person name="Chaidir N."/>
            <person name="Claudel C."/>
            <person name="Donnadieu C."/>
            <person name="Faraut T."/>
            <person name="Fievet G."/>
            <person name="Helmstetter N."/>
            <person name="King M."/>
            <person name="Knapp S.J."/>
            <person name="Lai Z."/>
            <person name="Le Paslier M.C."/>
            <person name="Lippi Y."/>
            <person name="Lorenzon L."/>
            <person name="Mandel J.R."/>
            <person name="Marage G."/>
            <person name="Marchand G."/>
            <person name="Marquand E."/>
            <person name="Bret-Mestries E."/>
            <person name="Morien E."/>
            <person name="Nambeesan S."/>
            <person name="Nguyen T."/>
            <person name="Pegot-Espagnet P."/>
            <person name="Pouilly N."/>
            <person name="Raftis F."/>
            <person name="Sallet E."/>
            <person name="Schiex T."/>
            <person name="Thomas J."/>
            <person name="Vandecasteele C."/>
            <person name="Vares D."/>
            <person name="Vear F."/>
            <person name="Vautrin S."/>
            <person name="Crespi M."/>
            <person name="Mangin B."/>
            <person name="Burke J.M."/>
            <person name="Salse J."/>
            <person name="Munos S."/>
            <person name="Vincourt P."/>
            <person name="Rieseberg L.H."/>
            <person name="Langlade N.B."/>
        </authorList>
    </citation>
    <scope>NUCLEOTIDE SEQUENCE [LARGE SCALE GENOMIC DNA]</scope>
    <source>
        <strain evidence="4">cv. SF193</strain>
        <tissue evidence="2">Leaves</tissue>
    </source>
</reference>
<feature type="transmembrane region" description="Helical" evidence="1">
    <location>
        <begin position="418"/>
        <end position="440"/>
    </location>
</feature>
<sequence>MDYNYTNQYLKIVNQLIRDYKIPTNITDSLFKYRYFISQSELEKQLSAPMKWIGMYIALASLVCILAMVADLLHGFRSRKLWFPCRYFRINAAFLTVISVAMKLPLDLAGSMMGHVDRLAKLGSMAFMCTMMANLLPCLATMNNNELLSNITALCLLVVTLVVNVCIQIPTGVLSASFGYNHKHIRDGIYTRHDAYIYTTPMIGILASIYVICLAVLLILHVCSSLAILRSKRIIESKYQQGHDIASKDIQPSPGELLTIEKLHKHVSNHWIMAGSGSPQFITACFHTTSASGVICLLVIILHTYTMPRTIEAILDKDYDSDYDSSMIVIAIVQSIGLVIGTVAPLSRWFATLSFKVSSKIIANHFNVFKVERYWTQKLYDWKHARINLPFRSRNLEVVIETLKRLISNICIGLQNGVVVICKVIALIPFLSMICFLYCFRCMKWLLKKVFPLLGNTFEKLEGNNDLRPYVLQLEDEIELGERTLKGLLKSVKRMIKRGATGQPKNLIKLILGKSTSSFEGVKKFDHIDDHDVPCVNCWRLPVVNLTSIAVSLPKIQKEEVDSLLESVSEGLEYVTVVEKCLNATDDHVSFQNAAETLWREIALHKKWIGNDLREPDFRENTAKQIVEWFRDKAKNIACSEARNNDNTGGENDDLIRRCIGANSMYRITETILRNCHTNIDATVSQNELFGSLSSMIADIIAACLTNLPQAIIMKCHTSVIEEREASVYDAAQLLGETTQIIETLRGRDIPNMDPSDLPFIEKWRAFLGDP</sequence>
<dbReference type="Proteomes" id="UP000215914">
    <property type="component" value="Chromosome 10"/>
</dbReference>
<gene>
    <name evidence="3" type="ORF">HannXRQ_Chr10g0316581</name>
    <name evidence="2" type="ORF">HanXRQr2_Chr10g0463531</name>
</gene>
<evidence type="ECO:0000313" key="3">
    <source>
        <dbReference type="EMBL" id="OTG13068.1"/>
    </source>
</evidence>
<reference evidence="2" key="3">
    <citation type="submission" date="2020-06" db="EMBL/GenBank/DDBJ databases">
        <title>Helianthus annuus Genome sequencing and assembly Release 2.</title>
        <authorList>
            <person name="Gouzy J."/>
            <person name="Langlade N."/>
            <person name="Munos S."/>
        </authorList>
    </citation>
    <scope>NUCLEOTIDE SEQUENCE</scope>
    <source>
        <tissue evidence="2">Leaves</tissue>
    </source>
</reference>
<feature type="transmembrane region" description="Helical" evidence="1">
    <location>
        <begin position="281"/>
        <end position="305"/>
    </location>
</feature>
<dbReference type="AlphaFoldDB" id="A0A251TPN2"/>
<dbReference type="EMBL" id="MNCJ02000325">
    <property type="protein sequence ID" value="KAF5788394.1"/>
    <property type="molecule type" value="Genomic_DNA"/>
</dbReference>
<feature type="transmembrane region" description="Helical" evidence="1">
    <location>
        <begin position="196"/>
        <end position="229"/>
    </location>
</feature>
<dbReference type="Gramene" id="mRNA:HanXRQr2_Chr10g0463531">
    <property type="protein sequence ID" value="CDS:HanXRQr2_Chr10g0463531.1"/>
    <property type="gene ID" value="HanXRQr2_Chr10g0463531"/>
</dbReference>
<feature type="transmembrane region" description="Helical" evidence="1">
    <location>
        <begin position="154"/>
        <end position="176"/>
    </location>
</feature>
<dbReference type="PANTHER" id="PTHR35307">
    <property type="entry name" value="PROTEIN, PUTATIVE-RELATED"/>
    <property type="match status" value="1"/>
</dbReference>
<evidence type="ECO:0000313" key="4">
    <source>
        <dbReference type="Proteomes" id="UP000215914"/>
    </source>
</evidence>
<accession>A0A251TPN2</accession>
<dbReference type="OMA" id="EIHMGSD"/>
<dbReference type="OrthoDB" id="1915303at2759"/>
<keyword evidence="4" id="KW-1185">Reference proteome</keyword>
<feature type="transmembrane region" description="Helical" evidence="1">
    <location>
        <begin position="53"/>
        <end position="73"/>
    </location>
</feature>
<proteinExistence type="predicted"/>
<keyword evidence="1" id="KW-1133">Transmembrane helix</keyword>